<evidence type="ECO:0000256" key="1">
    <source>
        <dbReference type="ARBA" id="ARBA00022630"/>
    </source>
</evidence>
<proteinExistence type="predicted"/>
<keyword evidence="2" id="KW-0274">FAD</keyword>
<dbReference type="Gene3D" id="3.50.50.60">
    <property type="entry name" value="FAD/NAD(P)-binding domain"/>
    <property type="match status" value="1"/>
</dbReference>
<dbReference type="Pfam" id="PF01494">
    <property type="entry name" value="FAD_binding_3"/>
    <property type="match status" value="1"/>
</dbReference>
<comment type="caution">
    <text evidence="5">The sequence shown here is derived from an EMBL/GenBank/DDBJ whole genome shotgun (WGS) entry which is preliminary data.</text>
</comment>
<reference evidence="5" key="2">
    <citation type="journal article" date="2023" name="IMA Fungus">
        <title>Comparative genomic study of the Penicillium genus elucidates a diverse pangenome and 15 lateral gene transfer events.</title>
        <authorList>
            <person name="Petersen C."/>
            <person name="Sorensen T."/>
            <person name="Nielsen M.R."/>
            <person name="Sondergaard T.E."/>
            <person name="Sorensen J.L."/>
            <person name="Fitzpatrick D.A."/>
            <person name="Frisvad J.C."/>
            <person name="Nielsen K.L."/>
        </authorList>
    </citation>
    <scope>NUCLEOTIDE SEQUENCE</scope>
    <source>
        <strain evidence="5">IBT 30761</strain>
    </source>
</reference>
<dbReference type="OrthoDB" id="417877at2759"/>
<dbReference type="SUPFAM" id="SSF51905">
    <property type="entry name" value="FAD/NAD(P)-binding domain"/>
    <property type="match status" value="1"/>
</dbReference>
<dbReference type="InterPro" id="IPR036188">
    <property type="entry name" value="FAD/NAD-bd_sf"/>
</dbReference>
<dbReference type="GeneID" id="81357023"/>
<protein>
    <submittedName>
        <fullName evidence="5">FAD/NAD(P)-binding domain-containing protein</fullName>
    </submittedName>
</protein>
<dbReference type="EMBL" id="JAPQKI010000005">
    <property type="protein sequence ID" value="KAJ5098549.1"/>
    <property type="molecule type" value="Genomic_DNA"/>
</dbReference>
<dbReference type="InterPro" id="IPR002938">
    <property type="entry name" value="FAD-bd"/>
</dbReference>
<keyword evidence="6" id="KW-1185">Reference proteome</keyword>
<evidence type="ECO:0000313" key="6">
    <source>
        <dbReference type="Proteomes" id="UP001149074"/>
    </source>
</evidence>
<dbReference type="RefSeq" id="XP_056474203.1">
    <property type="nucleotide sequence ID" value="XM_056618044.1"/>
</dbReference>
<dbReference type="Proteomes" id="UP001149074">
    <property type="component" value="Unassembled WGS sequence"/>
</dbReference>
<organism evidence="5 6">
    <name type="scientific">Penicillium argentinense</name>
    <dbReference type="NCBI Taxonomy" id="1131581"/>
    <lineage>
        <taxon>Eukaryota</taxon>
        <taxon>Fungi</taxon>
        <taxon>Dikarya</taxon>
        <taxon>Ascomycota</taxon>
        <taxon>Pezizomycotina</taxon>
        <taxon>Eurotiomycetes</taxon>
        <taxon>Eurotiomycetidae</taxon>
        <taxon>Eurotiales</taxon>
        <taxon>Aspergillaceae</taxon>
        <taxon>Penicillium</taxon>
    </lineage>
</organism>
<keyword evidence="1" id="KW-0285">Flavoprotein</keyword>
<evidence type="ECO:0000259" key="4">
    <source>
        <dbReference type="Pfam" id="PF01494"/>
    </source>
</evidence>
<evidence type="ECO:0000313" key="5">
    <source>
        <dbReference type="EMBL" id="KAJ5098549.1"/>
    </source>
</evidence>
<keyword evidence="3" id="KW-0560">Oxidoreductase</keyword>
<accession>A0A9W9K9Y4</accession>
<gene>
    <name evidence="5" type="ORF">N7532_005550</name>
</gene>
<feature type="domain" description="FAD-binding" evidence="4">
    <location>
        <begin position="2"/>
        <end position="72"/>
    </location>
</feature>
<evidence type="ECO:0000256" key="3">
    <source>
        <dbReference type="ARBA" id="ARBA00023002"/>
    </source>
</evidence>
<dbReference type="AlphaFoldDB" id="A0A9W9K9Y4"/>
<evidence type="ECO:0000256" key="2">
    <source>
        <dbReference type="ARBA" id="ARBA00022827"/>
    </source>
</evidence>
<dbReference type="GO" id="GO:0016491">
    <property type="term" value="F:oxidoreductase activity"/>
    <property type="evidence" value="ECO:0007669"/>
    <property type="project" value="UniProtKB-KW"/>
</dbReference>
<name>A0A9W9K9Y4_9EURO</name>
<reference evidence="5" key="1">
    <citation type="submission" date="2022-11" db="EMBL/GenBank/DDBJ databases">
        <authorList>
            <person name="Petersen C."/>
        </authorList>
    </citation>
    <scope>NUCLEOTIDE SEQUENCE</scope>
    <source>
        <strain evidence="5">IBT 30761</strain>
    </source>
</reference>
<sequence>MKWSSGPVVGVGDAVHPVSPYAAYGMGIALENGSFLARALDGVDLCAQRAANARFEIYEKERVDYANHNFEFAPVPGEGVPFYFRDFWPIFAI</sequence>
<dbReference type="GO" id="GO:0071949">
    <property type="term" value="F:FAD binding"/>
    <property type="evidence" value="ECO:0007669"/>
    <property type="project" value="InterPro"/>
</dbReference>